<feature type="region of interest" description="Disordered" evidence="1">
    <location>
        <begin position="505"/>
        <end position="542"/>
    </location>
</feature>
<dbReference type="GeneID" id="113147233"/>
<dbReference type="Proteomes" id="UP000515125">
    <property type="component" value="Unplaced"/>
</dbReference>
<dbReference type="OrthoDB" id="347670at2759"/>
<dbReference type="GO" id="GO:0005524">
    <property type="term" value="F:ATP binding"/>
    <property type="evidence" value="ECO:0007669"/>
    <property type="project" value="InterPro"/>
</dbReference>
<dbReference type="Pfam" id="PF00004">
    <property type="entry name" value="AAA"/>
    <property type="match status" value="1"/>
</dbReference>
<protein>
    <submittedName>
        <fullName evidence="4">Uncharacterized protein LOC113147233</fullName>
    </submittedName>
</protein>
<gene>
    <name evidence="4" type="primary">LOC113147233</name>
</gene>
<evidence type="ECO:0000259" key="2">
    <source>
        <dbReference type="Pfam" id="PF00004"/>
    </source>
</evidence>
<dbReference type="InterPro" id="IPR027417">
    <property type="entry name" value="P-loop_NTPase"/>
</dbReference>
<organism evidence="3 4">
    <name type="scientific">Cyclospora cayetanensis</name>
    <dbReference type="NCBI Taxonomy" id="88456"/>
    <lineage>
        <taxon>Eukaryota</taxon>
        <taxon>Sar</taxon>
        <taxon>Alveolata</taxon>
        <taxon>Apicomplexa</taxon>
        <taxon>Conoidasida</taxon>
        <taxon>Coccidia</taxon>
        <taxon>Eucoccidiorida</taxon>
        <taxon>Eimeriorina</taxon>
        <taxon>Eimeriidae</taxon>
        <taxon>Cyclospora</taxon>
    </lineage>
</organism>
<dbReference type="SUPFAM" id="SSF52540">
    <property type="entry name" value="P-loop containing nucleoside triphosphate hydrolases"/>
    <property type="match status" value="1"/>
</dbReference>
<feature type="domain" description="ATPase AAA-type core" evidence="2">
    <location>
        <begin position="638"/>
        <end position="795"/>
    </location>
</feature>
<dbReference type="RefSeq" id="XP_026192903.1">
    <property type="nucleotide sequence ID" value="XM_026337118.1"/>
</dbReference>
<dbReference type="AlphaFoldDB" id="A0A6P6RYE6"/>
<evidence type="ECO:0000313" key="3">
    <source>
        <dbReference type="Proteomes" id="UP000515125"/>
    </source>
</evidence>
<dbReference type="InterPro" id="IPR003959">
    <property type="entry name" value="ATPase_AAA_core"/>
</dbReference>
<name>A0A6P6RYE6_9EIME</name>
<feature type="region of interest" description="Disordered" evidence="1">
    <location>
        <begin position="269"/>
        <end position="310"/>
    </location>
</feature>
<reference evidence="4" key="1">
    <citation type="submission" date="2025-08" db="UniProtKB">
        <authorList>
            <consortium name="RefSeq"/>
        </authorList>
    </citation>
    <scope>IDENTIFICATION</scope>
</reference>
<sequence>MHKAGAQWAPPRMPELQEFDPPLEIFPPGLFPRLMAPRDACMHAQGKQHDPLLHATVSSWSTGPLPLEKIHSSKRASARSSYTSSSEGKRRRGWHSRVKASVFCTNWGNTPLSLPSNLTLKRHATQPKKEAGGRACGRYRAGSCTLSFSETRGACSLRSWWQEEVPGGSVHNAGNQCKRQRGSSAGAPSLAQSREDRLRDSFSECYCLSPSLGALSCKANAWIWVGPLGEGASEPPRRRLLRLLALSNEQEKPPGASCQCWMEALAVPHPGGRASPQEGLPNPEAAREAPDTATSPHSERPPHDGAPFSEPVLFLPPHVLSALGLTPGEGFVEIWQASEFDSRPPLSTPALPEAFRRLPMASHCQLQQLAAPPNDSWNLLGASLGGPPEGQASPQEIHELLNDFFCVPRLLTVGDVFGVLRKPYRYGAPCCRAPCNAGAPAGTRPFSGGCPCCLSLHEIEHAEAFGLGPFRCERLASKVLFEAGTSVNGGPLFCVCASEASERPLGTEEAQGKGQTDSSRNSPGGPSAPHEPSPEEAKAGAPTLRRRRRAFGCRGGKGGPLCHWEAADPLFGCGCGETLHQVAVLFRVAALEGPQERLSCAVVVRRGTDLLLQEALAKEGPPPFGVSILTRTGSRGSVLLCGAPGCGAPFLVQRICNALGFHYVSMNCHALAPSVAEAAAAKGITHSDGTTAPGGNSLLSAALVEGSSGGAPCIILLQHVSALMCDPGAPASRLDRLDSLLAAHLRWFLRSHEQQGPPGLLRAPVLVVGVCDSESEGVTDGLGPELRSAFELTVQVQRPDRETREEAPAVRKFGAAWERLV</sequence>
<feature type="region of interest" description="Disordered" evidence="1">
    <location>
        <begin position="69"/>
        <end position="93"/>
    </location>
</feature>
<accession>A0A6P6RYE6</accession>
<proteinExistence type="predicted"/>
<dbReference type="Gene3D" id="3.40.50.300">
    <property type="entry name" value="P-loop containing nucleotide triphosphate hydrolases"/>
    <property type="match status" value="1"/>
</dbReference>
<keyword evidence="3" id="KW-1185">Reference proteome</keyword>
<feature type="region of interest" description="Disordered" evidence="1">
    <location>
        <begin position="171"/>
        <end position="193"/>
    </location>
</feature>
<dbReference type="GO" id="GO:0016887">
    <property type="term" value="F:ATP hydrolysis activity"/>
    <property type="evidence" value="ECO:0007669"/>
    <property type="project" value="InterPro"/>
</dbReference>
<evidence type="ECO:0000313" key="4">
    <source>
        <dbReference type="RefSeq" id="XP_026192903.1"/>
    </source>
</evidence>
<evidence type="ECO:0000256" key="1">
    <source>
        <dbReference type="SAM" id="MobiDB-lite"/>
    </source>
</evidence>